<dbReference type="RefSeq" id="WP_322950364.1">
    <property type="nucleotide sequence ID" value="NZ_JAYEET010000054.1"/>
</dbReference>
<dbReference type="InterPro" id="IPR011044">
    <property type="entry name" value="Quino_amine_DH_bsu"/>
</dbReference>
<sequence length="263" mass="26519">MNSLNTLLTAAVTTATLSLAAGTASAATLLALGADGQLFKIDSASQKITATMSVSSPSPLRGIDVRPANGMLYALGGDNQLYTLDLSTGAASKVASLNKPLPGSGQAVIDFNPVADKLRMLAADGTNFRVNVETGEVTVDGSVAYAADSAYAGKRAQVVAGAYTNSYAGTQATSLYNVDLASSSLMLQNPPNDGIQQVVGMVAEGFKNAAMDIASDGKGGNTAYLLTGTTLHTVDLASGKPMTLGDVAGLPGNIIDIAVLPGM</sequence>
<dbReference type="Pfam" id="PF14339">
    <property type="entry name" value="DUF4394"/>
    <property type="match status" value="1"/>
</dbReference>
<organism evidence="3 4">
    <name type="scientific">Pseudomonas spirodelae</name>
    <dbReference type="NCBI Taxonomy" id="3101751"/>
    <lineage>
        <taxon>Bacteria</taxon>
        <taxon>Pseudomonadati</taxon>
        <taxon>Pseudomonadota</taxon>
        <taxon>Gammaproteobacteria</taxon>
        <taxon>Pseudomonadales</taxon>
        <taxon>Pseudomonadaceae</taxon>
        <taxon>Pseudomonas</taxon>
    </lineage>
</organism>
<feature type="signal peptide" evidence="1">
    <location>
        <begin position="1"/>
        <end position="26"/>
    </location>
</feature>
<dbReference type="SUPFAM" id="SSF50969">
    <property type="entry name" value="YVTN repeat-like/Quinoprotein amine dehydrogenase"/>
    <property type="match status" value="1"/>
</dbReference>
<dbReference type="Proteomes" id="UP001292571">
    <property type="component" value="Unassembled WGS sequence"/>
</dbReference>
<feature type="domain" description="DUF4394" evidence="2">
    <location>
        <begin position="47"/>
        <end position="258"/>
    </location>
</feature>
<accession>A0ABU5PDL5</accession>
<protein>
    <submittedName>
        <fullName evidence="3">DUF4394 domain-containing protein</fullName>
    </submittedName>
</protein>
<keyword evidence="1" id="KW-0732">Signal</keyword>
<comment type="caution">
    <text evidence="3">The sequence shown here is derived from an EMBL/GenBank/DDBJ whole genome shotgun (WGS) entry which is preliminary data.</text>
</comment>
<evidence type="ECO:0000256" key="1">
    <source>
        <dbReference type="SAM" id="SignalP"/>
    </source>
</evidence>
<proteinExistence type="predicted"/>
<reference evidence="3 4" key="1">
    <citation type="submission" date="2023-12" db="EMBL/GenBank/DDBJ databases">
        <title>Pseudomonas sp. T5W1.</title>
        <authorList>
            <person name="Maltman C."/>
        </authorList>
    </citation>
    <scope>NUCLEOTIDE SEQUENCE [LARGE SCALE GENOMIC DNA]</scope>
    <source>
        <strain evidence="3 4">T5W1</strain>
    </source>
</reference>
<evidence type="ECO:0000259" key="2">
    <source>
        <dbReference type="Pfam" id="PF14339"/>
    </source>
</evidence>
<name>A0ABU5PDL5_9PSED</name>
<dbReference type="EMBL" id="JAYEET010000054">
    <property type="protein sequence ID" value="MEA1607686.1"/>
    <property type="molecule type" value="Genomic_DNA"/>
</dbReference>
<evidence type="ECO:0000313" key="3">
    <source>
        <dbReference type="EMBL" id="MEA1607686.1"/>
    </source>
</evidence>
<gene>
    <name evidence="3" type="ORF">SOP97_17965</name>
</gene>
<keyword evidence="4" id="KW-1185">Reference proteome</keyword>
<evidence type="ECO:0000313" key="4">
    <source>
        <dbReference type="Proteomes" id="UP001292571"/>
    </source>
</evidence>
<feature type="chain" id="PRO_5047102039" evidence="1">
    <location>
        <begin position="27"/>
        <end position="263"/>
    </location>
</feature>
<dbReference type="Gene3D" id="2.130.10.10">
    <property type="entry name" value="YVTN repeat-like/Quinoprotein amine dehydrogenase"/>
    <property type="match status" value="1"/>
</dbReference>
<dbReference type="InterPro" id="IPR025507">
    <property type="entry name" value="DUF4394"/>
</dbReference>
<dbReference type="InterPro" id="IPR015943">
    <property type="entry name" value="WD40/YVTN_repeat-like_dom_sf"/>
</dbReference>